<keyword evidence="5 7" id="KW-0040">ANK repeat</keyword>
<evidence type="ECO:0000313" key="10">
    <source>
        <dbReference type="EMBL" id="EEF41023.1"/>
    </source>
</evidence>
<comment type="subcellular location">
    <subcellularLocation>
        <location evidence="1">Membrane</location>
        <topology evidence="1">Multi-pass membrane protein</topology>
    </subcellularLocation>
</comment>
<feature type="transmembrane region" description="Helical" evidence="8">
    <location>
        <begin position="361"/>
        <end position="383"/>
    </location>
</feature>
<dbReference type="PROSITE" id="PS50088">
    <property type="entry name" value="ANK_REPEAT"/>
    <property type="match status" value="2"/>
</dbReference>
<feature type="domain" description="PGG" evidence="9">
    <location>
        <begin position="294"/>
        <end position="415"/>
    </location>
</feature>
<dbReference type="InterPro" id="IPR036770">
    <property type="entry name" value="Ankyrin_rpt-contain_sf"/>
</dbReference>
<dbReference type="Pfam" id="PF12796">
    <property type="entry name" value="Ank_2"/>
    <property type="match status" value="2"/>
</dbReference>
<dbReference type="STRING" id="3988.B9S5T6"/>
<keyword evidence="11" id="KW-1185">Reference proteome</keyword>
<dbReference type="AlphaFoldDB" id="B9S5T6"/>
<evidence type="ECO:0000259" key="9">
    <source>
        <dbReference type="Pfam" id="PF13962"/>
    </source>
</evidence>
<keyword evidence="6 8" id="KW-0472">Membrane</keyword>
<organism evidence="10 11">
    <name type="scientific">Ricinus communis</name>
    <name type="common">Castor bean</name>
    <dbReference type="NCBI Taxonomy" id="3988"/>
    <lineage>
        <taxon>Eukaryota</taxon>
        <taxon>Viridiplantae</taxon>
        <taxon>Streptophyta</taxon>
        <taxon>Embryophyta</taxon>
        <taxon>Tracheophyta</taxon>
        <taxon>Spermatophyta</taxon>
        <taxon>Magnoliopsida</taxon>
        <taxon>eudicotyledons</taxon>
        <taxon>Gunneridae</taxon>
        <taxon>Pentapetalae</taxon>
        <taxon>rosids</taxon>
        <taxon>fabids</taxon>
        <taxon>Malpighiales</taxon>
        <taxon>Euphorbiaceae</taxon>
        <taxon>Acalyphoideae</taxon>
        <taxon>Acalypheae</taxon>
        <taxon>Ricinus</taxon>
    </lineage>
</organism>
<dbReference type="eggNOG" id="KOG0504">
    <property type="taxonomic scope" value="Eukaryota"/>
</dbReference>
<feature type="transmembrane region" description="Helical" evidence="8">
    <location>
        <begin position="390"/>
        <end position="416"/>
    </location>
</feature>
<dbReference type="Pfam" id="PF13962">
    <property type="entry name" value="PGG"/>
    <property type="match status" value="1"/>
</dbReference>
<evidence type="ECO:0000256" key="8">
    <source>
        <dbReference type="SAM" id="Phobius"/>
    </source>
</evidence>
<dbReference type="InParanoid" id="B9S5T6"/>
<reference evidence="11" key="1">
    <citation type="journal article" date="2010" name="Nat. Biotechnol.">
        <title>Draft genome sequence of the oilseed species Ricinus communis.</title>
        <authorList>
            <person name="Chan A.P."/>
            <person name="Crabtree J."/>
            <person name="Zhao Q."/>
            <person name="Lorenzi H."/>
            <person name="Orvis J."/>
            <person name="Puiu D."/>
            <person name="Melake-Berhan A."/>
            <person name="Jones K.M."/>
            <person name="Redman J."/>
            <person name="Chen G."/>
            <person name="Cahoon E.B."/>
            <person name="Gedil M."/>
            <person name="Stanke M."/>
            <person name="Haas B.J."/>
            <person name="Wortman J.R."/>
            <person name="Fraser-Liggett C.M."/>
            <person name="Ravel J."/>
            <person name="Rabinowicz P.D."/>
        </authorList>
    </citation>
    <scope>NUCLEOTIDE SEQUENCE [LARGE SCALE GENOMIC DNA]</scope>
    <source>
        <strain evidence="11">cv. Hale</strain>
    </source>
</reference>
<evidence type="ECO:0000256" key="4">
    <source>
        <dbReference type="ARBA" id="ARBA00022989"/>
    </source>
</evidence>
<name>B9S5T6_RICCO</name>
<evidence type="ECO:0000256" key="3">
    <source>
        <dbReference type="ARBA" id="ARBA00022737"/>
    </source>
</evidence>
<dbReference type="PANTHER" id="PTHR24186:SF37">
    <property type="entry name" value="PGG DOMAIN-CONTAINING PROTEIN"/>
    <property type="match status" value="1"/>
</dbReference>
<keyword evidence="3" id="KW-0677">Repeat</keyword>
<dbReference type="InterPro" id="IPR002110">
    <property type="entry name" value="Ankyrin_rpt"/>
</dbReference>
<evidence type="ECO:0000313" key="11">
    <source>
        <dbReference type="Proteomes" id="UP000008311"/>
    </source>
</evidence>
<keyword evidence="4 8" id="KW-1133">Transmembrane helix</keyword>
<dbReference type="Gene3D" id="1.25.40.20">
    <property type="entry name" value="Ankyrin repeat-containing domain"/>
    <property type="match status" value="1"/>
</dbReference>
<dbReference type="EMBL" id="EQ973876">
    <property type="protein sequence ID" value="EEF41023.1"/>
    <property type="molecule type" value="Genomic_DNA"/>
</dbReference>
<keyword evidence="2 8" id="KW-0812">Transmembrane</keyword>
<proteinExistence type="predicted"/>
<gene>
    <name evidence="10" type="ORF">RCOM_0654340</name>
</gene>
<evidence type="ECO:0000256" key="7">
    <source>
        <dbReference type="PROSITE-ProRule" id="PRU00023"/>
    </source>
</evidence>
<evidence type="ECO:0000256" key="1">
    <source>
        <dbReference type="ARBA" id="ARBA00004141"/>
    </source>
</evidence>
<feature type="repeat" description="ANK" evidence="7">
    <location>
        <begin position="108"/>
        <end position="129"/>
    </location>
</feature>
<dbReference type="GO" id="GO:0016020">
    <property type="term" value="C:membrane"/>
    <property type="evidence" value="ECO:0007669"/>
    <property type="project" value="UniProtKB-SubCell"/>
</dbReference>
<evidence type="ECO:0000256" key="5">
    <source>
        <dbReference type="ARBA" id="ARBA00023043"/>
    </source>
</evidence>
<sequence length="439" mass="48006">MEMEDSALLYEAAARGCMTTLNTLIQKDKLILHRVSLTSFTDTPLHVSALLGHLCFTITILELNPGLASELDFRQRSPLHLASAEGHTEIVKALLRVRDGACLARDQDGRIPLHLAAMRGRIQVIQELVTACPASVSELLDGDTVLHLCVKYNHLGALKLLVLIMEEEDEIVKENQEGNTILHLSVRLKQSKTIRYLLSLPGIKSRANALNGMGLTALDVLQLGSRDYRTLEIQNLLIEAGARRSKELTSSNFTLMPNSGAKSASSSAAIFPSKSSRKSKSWFSKCMRLLEYDREETRGALMIVATVIATITFQAALNPPGGVWQQNYTNNLGGPACSDTNVCEAGTSVLAYANPEAHITFLTYNSVAFVASLSVIALIVGGFPLRNKFCVWLLAQAIFVTVTFLAFGYLVAIVTVTPSSLRNRLRNLYFNEEAAQVLA</sequence>
<protein>
    <submittedName>
        <fullName evidence="10">Protein binding protein, putative</fullName>
    </submittedName>
</protein>
<accession>B9S5T6</accession>
<dbReference type="InterPro" id="IPR026961">
    <property type="entry name" value="PGG_dom"/>
</dbReference>
<dbReference type="SMART" id="SM00248">
    <property type="entry name" value="ANK"/>
    <property type="match status" value="5"/>
</dbReference>
<feature type="repeat" description="ANK" evidence="7">
    <location>
        <begin position="74"/>
        <end position="96"/>
    </location>
</feature>
<evidence type="ECO:0000256" key="2">
    <source>
        <dbReference type="ARBA" id="ARBA00022692"/>
    </source>
</evidence>
<dbReference type="PROSITE" id="PS50297">
    <property type="entry name" value="ANK_REP_REGION"/>
    <property type="match status" value="2"/>
</dbReference>
<dbReference type="PANTHER" id="PTHR24186">
    <property type="entry name" value="PROTEIN PHOSPHATASE 1 REGULATORY SUBUNIT"/>
    <property type="match status" value="1"/>
</dbReference>
<evidence type="ECO:0000256" key="6">
    <source>
        <dbReference type="ARBA" id="ARBA00023136"/>
    </source>
</evidence>
<dbReference type="SUPFAM" id="SSF48403">
    <property type="entry name" value="Ankyrin repeat"/>
    <property type="match status" value="1"/>
</dbReference>
<dbReference type="Proteomes" id="UP000008311">
    <property type="component" value="Unassembled WGS sequence"/>
</dbReference>